<protein>
    <recommendedName>
        <fullName evidence="6">YhhN-like protein</fullName>
    </recommendedName>
</protein>
<feature type="transmembrane region" description="Helical" evidence="1">
    <location>
        <begin position="60"/>
        <end position="78"/>
    </location>
</feature>
<accession>A0A1S1J2P8</accession>
<evidence type="ECO:0008006" key="6">
    <source>
        <dbReference type="Google" id="ProtNLM"/>
    </source>
</evidence>
<evidence type="ECO:0000256" key="1">
    <source>
        <dbReference type="SAM" id="Phobius"/>
    </source>
</evidence>
<reference evidence="4" key="1">
    <citation type="submission" date="2016-09" db="EMBL/GenBank/DDBJ databases">
        <authorList>
            <person name="Chen S."/>
            <person name="Walker E."/>
        </authorList>
    </citation>
    <scope>NUCLEOTIDE SEQUENCE [LARGE SCALE GENOMIC DNA]</scope>
    <source>
        <strain evidence="4">MSU</strain>
    </source>
</reference>
<dbReference type="Proteomes" id="UP000198319">
    <property type="component" value="Unassembled WGS sequence"/>
</dbReference>
<gene>
    <name evidence="3" type="ORF">B0A71_13465</name>
    <name evidence="2" type="ORF">BHE19_09345</name>
</gene>
<dbReference type="EMBL" id="MIKE01000023">
    <property type="protein sequence ID" value="OHT44912.1"/>
    <property type="molecule type" value="Genomic_DNA"/>
</dbReference>
<organism evidence="2 4">
    <name type="scientific">Flavobacterium tructae</name>
    <dbReference type="NCBI Taxonomy" id="1114873"/>
    <lineage>
        <taxon>Bacteria</taxon>
        <taxon>Pseudomonadati</taxon>
        <taxon>Bacteroidota</taxon>
        <taxon>Flavobacteriia</taxon>
        <taxon>Flavobacteriales</taxon>
        <taxon>Flavobacteriaceae</taxon>
        <taxon>Flavobacterium</taxon>
    </lineage>
</organism>
<dbReference type="RefSeq" id="WP_070907259.1">
    <property type="nucleotide sequence ID" value="NZ_MIKE01000023.1"/>
</dbReference>
<sequence length="215" mass="25541">MEVLQIVYISCLSITTLKAIVLGWKYTFPAQNYLGIYLIGTLSLEVFGEIKAYLKQFDFAVYYNIYAIFCILFFGIYFSKIYIGNFKRIGLFVSFILLSYCFIFIDILSTKFLPQLGILVALFYIFNSILWFYQKLQIPVEGKITDDQNFWISTALLFWSTYIIFRFTPMYLFEKEDLFFLEILRKISSIVNFIMYALFYYALIKYERIAKTSTK</sequence>
<dbReference type="STRING" id="1278819.BHE19_09345"/>
<dbReference type="Proteomes" id="UP000180252">
    <property type="component" value="Unassembled WGS sequence"/>
</dbReference>
<keyword evidence="5" id="KW-1185">Reference proteome</keyword>
<dbReference type="OrthoDB" id="1275044at2"/>
<reference evidence="3 5" key="3">
    <citation type="submission" date="2016-11" db="EMBL/GenBank/DDBJ databases">
        <title>Whole genomes of Flavobacteriaceae.</title>
        <authorList>
            <person name="Stine C."/>
            <person name="Li C."/>
            <person name="Tadesse D."/>
        </authorList>
    </citation>
    <scope>NUCLEOTIDE SEQUENCE [LARGE SCALE GENOMIC DNA]</scope>
    <source>
        <strain evidence="3 5">ATCC BAA-2541</strain>
    </source>
</reference>
<feature type="transmembrane region" description="Helical" evidence="1">
    <location>
        <begin position="36"/>
        <end position="54"/>
    </location>
</feature>
<name>A0A1S1J2P8_9FLAO</name>
<evidence type="ECO:0000313" key="5">
    <source>
        <dbReference type="Proteomes" id="UP000198319"/>
    </source>
</evidence>
<comment type="caution">
    <text evidence="2">The sequence shown here is derived from an EMBL/GenBank/DDBJ whole genome shotgun (WGS) entry which is preliminary data.</text>
</comment>
<feature type="transmembrane region" description="Helical" evidence="1">
    <location>
        <begin position="149"/>
        <end position="167"/>
    </location>
</feature>
<dbReference type="EMBL" id="MUHG01000019">
    <property type="protein sequence ID" value="OXB18946.1"/>
    <property type="molecule type" value="Genomic_DNA"/>
</dbReference>
<feature type="transmembrane region" description="Helical" evidence="1">
    <location>
        <begin position="187"/>
        <end position="204"/>
    </location>
</feature>
<evidence type="ECO:0000313" key="2">
    <source>
        <dbReference type="EMBL" id="OHT44912.1"/>
    </source>
</evidence>
<evidence type="ECO:0000313" key="4">
    <source>
        <dbReference type="Proteomes" id="UP000180252"/>
    </source>
</evidence>
<dbReference type="AlphaFoldDB" id="A0A1S1J2P8"/>
<feature type="transmembrane region" description="Helical" evidence="1">
    <location>
        <begin position="6"/>
        <end position="24"/>
    </location>
</feature>
<proteinExistence type="predicted"/>
<keyword evidence="1" id="KW-0812">Transmembrane</keyword>
<evidence type="ECO:0000313" key="3">
    <source>
        <dbReference type="EMBL" id="OXB18946.1"/>
    </source>
</evidence>
<reference evidence="2" key="2">
    <citation type="submission" date="2016-09" db="EMBL/GenBank/DDBJ databases">
        <authorList>
            <person name="Capua I."/>
            <person name="De Benedictis P."/>
            <person name="Joannis T."/>
            <person name="Lombin L.H."/>
            <person name="Cattoli G."/>
        </authorList>
    </citation>
    <scope>NUCLEOTIDE SEQUENCE [LARGE SCALE GENOMIC DNA]</scope>
    <source>
        <strain evidence="2">MSU</strain>
    </source>
</reference>
<feature type="transmembrane region" description="Helical" evidence="1">
    <location>
        <begin position="90"/>
        <end position="109"/>
    </location>
</feature>
<feature type="transmembrane region" description="Helical" evidence="1">
    <location>
        <begin position="115"/>
        <end position="133"/>
    </location>
</feature>
<keyword evidence="1" id="KW-0472">Membrane</keyword>
<keyword evidence="1" id="KW-1133">Transmembrane helix</keyword>